<organism evidence="1">
    <name type="scientific">Tanacetum cinerariifolium</name>
    <name type="common">Dalmatian daisy</name>
    <name type="synonym">Chrysanthemum cinerariifolium</name>
    <dbReference type="NCBI Taxonomy" id="118510"/>
    <lineage>
        <taxon>Eukaryota</taxon>
        <taxon>Viridiplantae</taxon>
        <taxon>Streptophyta</taxon>
        <taxon>Embryophyta</taxon>
        <taxon>Tracheophyta</taxon>
        <taxon>Spermatophyta</taxon>
        <taxon>Magnoliopsida</taxon>
        <taxon>eudicotyledons</taxon>
        <taxon>Gunneridae</taxon>
        <taxon>Pentapetalae</taxon>
        <taxon>asterids</taxon>
        <taxon>campanulids</taxon>
        <taxon>Asterales</taxon>
        <taxon>Asteraceae</taxon>
        <taxon>Asteroideae</taxon>
        <taxon>Anthemideae</taxon>
        <taxon>Anthemidinae</taxon>
        <taxon>Tanacetum</taxon>
    </lineage>
</organism>
<feature type="non-terminal residue" evidence="1">
    <location>
        <position position="1"/>
    </location>
</feature>
<name>A0A699UY27_TANCI</name>
<dbReference type="EMBL" id="BKCJ011380581">
    <property type="protein sequence ID" value="GFD27882.1"/>
    <property type="molecule type" value="Genomic_DNA"/>
</dbReference>
<protein>
    <submittedName>
        <fullName evidence="1">Uncharacterized protein</fullName>
    </submittedName>
</protein>
<evidence type="ECO:0000313" key="1">
    <source>
        <dbReference type="EMBL" id="GFD27882.1"/>
    </source>
</evidence>
<accession>A0A699UY27</accession>
<proteinExistence type="predicted"/>
<sequence length="72" mass="7315">GELAVRMDPLPVGTSTTPLAKIVAASIEVNTVAISSVSSLTLSVAAFPSSILLPLIEASSPEFMVETLSLSS</sequence>
<dbReference type="AlphaFoldDB" id="A0A699UY27"/>
<gene>
    <name evidence="1" type="ORF">Tci_899851</name>
</gene>
<feature type="non-terminal residue" evidence="1">
    <location>
        <position position="72"/>
    </location>
</feature>
<reference evidence="1" key="1">
    <citation type="journal article" date="2019" name="Sci. Rep.">
        <title>Draft genome of Tanacetum cinerariifolium, the natural source of mosquito coil.</title>
        <authorList>
            <person name="Yamashiro T."/>
            <person name="Shiraishi A."/>
            <person name="Satake H."/>
            <person name="Nakayama K."/>
        </authorList>
    </citation>
    <scope>NUCLEOTIDE SEQUENCE</scope>
</reference>
<comment type="caution">
    <text evidence="1">The sequence shown here is derived from an EMBL/GenBank/DDBJ whole genome shotgun (WGS) entry which is preliminary data.</text>
</comment>